<organism evidence="2 3">
    <name type="scientific">Flavobacterium chuncheonense</name>
    <dbReference type="NCBI Taxonomy" id="2026653"/>
    <lineage>
        <taxon>Bacteria</taxon>
        <taxon>Pseudomonadati</taxon>
        <taxon>Bacteroidota</taxon>
        <taxon>Flavobacteriia</taxon>
        <taxon>Flavobacteriales</taxon>
        <taxon>Flavobacteriaceae</taxon>
        <taxon>Flavobacterium</taxon>
    </lineage>
</organism>
<comment type="caution">
    <text evidence="2">The sequence shown here is derived from an EMBL/GenBank/DDBJ whole genome shotgun (WGS) entry which is preliminary data.</text>
</comment>
<gene>
    <name evidence="2" type="ORF">ACFS5J_09595</name>
</gene>
<evidence type="ECO:0000256" key="1">
    <source>
        <dbReference type="SAM" id="Phobius"/>
    </source>
</evidence>
<sequence>MKLTTAQIDRLYEFTRQHYVEWYDLQTELVDHLANAIEAQWQENPKLDFEAALNNEFKKFGVFGFMDVVEKRQVALNKRYNKIVWKHFKAFFTIPKVVATVSTIGVLFVTFRNLGKGANLLVYILLLAAILLFWILITFKRVRYNKAAKTSGKKWLFKEIIFGYGNFAGLSYLPIQLIVHFDIKSEMGIFKALFFSILIVSMCLLDYIVLYEIPKKAEEYLKETYPEYDYV</sequence>
<dbReference type="RefSeq" id="WP_379811906.1">
    <property type="nucleotide sequence ID" value="NZ_JBHUPC010000013.1"/>
</dbReference>
<keyword evidence="1" id="KW-0812">Transmembrane</keyword>
<name>A0ABW5YML0_9FLAO</name>
<reference evidence="3" key="1">
    <citation type="journal article" date="2019" name="Int. J. Syst. Evol. Microbiol.">
        <title>The Global Catalogue of Microorganisms (GCM) 10K type strain sequencing project: providing services to taxonomists for standard genome sequencing and annotation.</title>
        <authorList>
            <consortium name="The Broad Institute Genomics Platform"/>
            <consortium name="The Broad Institute Genome Sequencing Center for Infectious Disease"/>
            <person name="Wu L."/>
            <person name="Ma J."/>
        </authorList>
    </citation>
    <scope>NUCLEOTIDE SEQUENCE [LARGE SCALE GENOMIC DNA]</scope>
    <source>
        <strain evidence="3">KCTC 22671</strain>
    </source>
</reference>
<protein>
    <submittedName>
        <fullName evidence="2">Uncharacterized protein</fullName>
    </submittedName>
</protein>
<dbReference type="EMBL" id="JBHUPC010000013">
    <property type="protein sequence ID" value="MFD2892264.1"/>
    <property type="molecule type" value="Genomic_DNA"/>
</dbReference>
<feature type="transmembrane region" description="Helical" evidence="1">
    <location>
        <begin position="193"/>
        <end position="213"/>
    </location>
</feature>
<evidence type="ECO:0000313" key="2">
    <source>
        <dbReference type="EMBL" id="MFD2892264.1"/>
    </source>
</evidence>
<accession>A0ABW5YML0</accession>
<feature type="transmembrane region" description="Helical" evidence="1">
    <location>
        <begin position="160"/>
        <end position="181"/>
    </location>
</feature>
<keyword evidence="1" id="KW-0472">Membrane</keyword>
<dbReference type="Proteomes" id="UP001597534">
    <property type="component" value="Unassembled WGS sequence"/>
</dbReference>
<keyword evidence="3" id="KW-1185">Reference proteome</keyword>
<proteinExistence type="predicted"/>
<keyword evidence="1" id="KW-1133">Transmembrane helix</keyword>
<evidence type="ECO:0000313" key="3">
    <source>
        <dbReference type="Proteomes" id="UP001597534"/>
    </source>
</evidence>
<feature type="transmembrane region" description="Helical" evidence="1">
    <location>
        <begin position="120"/>
        <end position="139"/>
    </location>
</feature>
<feature type="transmembrane region" description="Helical" evidence="1">
    <location>
        <begin position="88"/>
        <end position="108"/>
    </location>
</feature>